<accession>A0A6P1W107</accession>
<evidence type="ECO:0000313" key="6">
    <source>
        <dbReference type="EMBL" id="QHV98278.1"/>
    </source>
</evidence>
<name>A0A6P1W107_9BACT</name>
<keyword evidence="7" id="KW-1185">Reference proteome</keyword>
<evidence type="ECO:0000313" key="7">
    <source>
        <dbReference type="Proteomes" id="UP000464577"/>
    </source>
</evidence>
<feature type="domain" description="ATP-grasp" evidence="5">
    <location>
        <begin position="110"/>
        <end position="297"/>
    </location>
</feature>
<dbReference type="PANTHER" id="PTHR21621:SF0">
    <property type="entry name" value="BETA-CITRYLGLUTAMATE SYNTHASE B-RELATED"/>
    <property type="match status" value="1"/>
</dbReference>
<keyword evidence="3 4" id="KW-0067">ATP-binding</keyword>
<reference evidence="6 7" key="1">
    <citation type="submission" date="2019-11" db="EMBL/GenBank/DDBJ databases">
        <title>Spirosoma endbachense sp. nov., isolated from a natural salt meadow.</title>
        <authorList>
            <person name="Rojas J."/>
            <person name="Ambika Manirajan B."/>
            <person name="Ratering S."/>
            <person name="Suarez C."/>
            <person name="Geissler-Plaum R."/>
            <person name="Schnell S."/>
        </authorList>
    </citation>
    <scope>NUCLEOTIDE SEQUENCE [LARGE SCALE GENOMIC DNA]</scope>
    <source>
        <strain evidence="6 7">I-24</strain>
    </source>
</reference>
<protein>
    <submittedName>
        <fullName evidence="6">RimK family alpha-L-glutamate ligase</fullName>
    </submittedName>
</protein>
<dbReference type="GO" id="GO:0009432">
    <property type="term" value="P:SOS response"/>
    <property type="evidence" value="ECO:0007669"/>
    <property type="project" value="TreeGrafter"/>
</dbReference>
<proteinExistence type="predicted"/>
<dbReference type="NCBIfam" id="TIGR00768">
    <property type="entry name" value="rimK_fam"/>
    <property type="match status" value="1"/>
</dbReference>
<dbReference type="Pfam" id="PF08443">
    <property type="entry name" value="RimK"/>
    <property type="match status" value="1"/>
</dbReference>
<dbReference type="PANTHER" id="PTHR21621">
    <property type="entry name" value="RIBOSOMAL PROTEIN S6 MODIFICATION PROTEIN"/>
    <property type="match status" value="1"/>
</dbReference>
<dbReference type="InterPro" id="IPR013815">
    <property type="entry name" value="ATP_grasp_subdomain_1"/>
</dbReference>
<keyword evidence="6" id="KW-0436">Ligase</keyword>
<dbReference type="Gene3D" id="3.30.470.20">
    <property type="entry name" value="ATP-grasp fold, B domain"/>
    <property type="match status" value="1"/>
</dbReference>
<organism evidence="6 7">
    <name type="scientific">Spirosoma endbachense</name>
    <dbReference type="NCBI Taxonomy" id="2666025"/>
    <lineage>
        <taxon>Bacteria</taxon>
        <taxon>Pseudomonadati</taxon>
        <taxon>Bacteroidota</taxon>
        <taxon>Cytophagia</taxon>
        <taxon>Cytophagales</taxon>
        <taxon>Cytophagaceae</taxon>
        <taxon>Spirosoma</taxon>
    </lineage>
</organism>
<evidence type="ECO:0000256" key="3">
    <source>
        <dbReference type="ARBA" id="ARBA00022840"/>
    </source>
</evidence>
<dbReference type="GO" id="GO:0005737">
    <property type="term" value="C:cytoplasm"/>
    <property type="evidence" value="ECO:0007669"/>
    <property type="project" value="TreeGrafter"/>
</dbReference>
<sequence>MHILTLGTAGKYLLEAAKETDCTLQAYEPLDLYLYISENVSGYDRIYDGNPELEKPQRLKIKDYDFIIPRLSGQLEHKTVVLEHLNNNLGIYSPQKGEPLRTASNKIQTTLRLSQAGLKTPKTVWSKAPAHVQYIIEDLMDGLPVVVKSVYGSQGSGVSILETKLSANTTLESFYKHEINVKLQRYIDGNFTDIRAIVVGDEVVTAMERTANKGDFRANLSKSGSGRKLVLSKEDQQLCIDASKAVGLEYSGVDLMKDKEGISYVIEVNGNPGTKIIDITGINFFKNLIEYCIKEKKRGATTKEGYGAYRTDTFTDDDGKIYVAHVMGDVTHLANHPQVASLHTNFYEKLNQVNKKTYARANR</sequence>
<dbReference type="Gene3D" id="3.40.50.20">
    <property type="match status" value="1"/>
</dbReference>
<evidence type="ECO:0000259" key="5">
    <source>
        <dbReference type="PROSITE" id="PS50975"/>
    </source>
</evidence>
<dbReference type="Gene3D" id="3.30.1490.20">
    <property type="entry name" value="ATP-grasp fold, A domain"/>
    <property type="match status" value="1"/>
</dbReference>
<dbReference type="InterPro" id="IPR013651">
    <property type="entry name" value="ATP-grasp_RimK-type"/>
</dbReference>
<keyword evidence="1" id="KW-0479">Metal-binding</keyword>
<dbReference type="InterPro" id="IPR004666">
    <property type="entry name" value="Rp_bS6_RimK/Lys_biosynth_LsyX"/>
</dbReference>
<dbReference type="GO" id="GO:0018169">
    <property type="term" value="F:ribosomal S6-glutamic acid ligase activity"/>
    <property type="evidence" value="ECO:0007669"/>
    <property type="project" value="TreeGrafter"/>
</dbReference>
<dbReference type="KEGG" id="senf:GJR95_26215"/>
<gene>
    <name evidence="6" type="ORF">GJR95_26215</name>
</gene>
<dbReference type="AlphaFoldDB" id="A0A6P1W107"/>
<dbReference type="RefSeq" id="WP_162388692.1">
    <property type="nucleotide sequence ID" value="NZ_CP045997.1"/>
</dbReference>
<dbReference type="PROSITE" id="PS50975">
    <property type="entry name" value="ATP_GRASP"/>
    <property type="match status" value="1"/>
</dbReference>
<keyword evidence="2 4" id="KW-0547">Nucleotide-binding</keyword>
<dbReference type="GO" id="GO:0046872">
    <property type="term" value="F:metal ion binding"/>
    <property type="evidence" value="ECO:0007669"/>
    <property type="project" value="UniProtKB-KW"/>
</dbReference>
<dbReference type="SUPFAM" id="SSF56059">
    <property type="entry name" value="Glutathione synthetase ATP-binding domain-like"/>
    <property type="match status" value="1"/>
</dbReference>
<dbReference type="GO" id="GO:0005524">
    <property type="term" value="F:ATP binding"/>
    <property type="evidence" value="ECO:0007669"/>
    <property type="project" value="UniProtKB-UniRule"/>
</dbReference>
<evidence type="ECO:0000256" key="2">
    <source>
        <dbReference type="ARBA" id="ARBA00022741"/>
    </source>
</evidence>
<dbReference type="Proteomes" id="UP000464577">
    <property type="component" value="Chromosome"/>
</dbReference>
<dbReference type="InterPro" id="IPR011761">
    <property type="entry name" value="ATP-grasp"/>
</dbReference>
<evidence type="ECO:0000256" key="1">
    <source>
        <dbReference type="ARBA" id="ARBA00022723"/>
    </source>
</evidence>
<evidence type="ECO:0000256" key="4">
    <source>
        <dbReference type="PROSITE-ProRule" id="PRU00409"/>
    </source>
</evidence>
<dbReference type="EMBL" id="CP045997">
    <property type="protein sequence ID" value="QHV98278.1"/>
    <property type="molecule type" value="Genomic_DNA"/>
</dbReference>